<dbReference type="Proteomes" id="UP001054252">
    <property type="component" value="Unassembled WGS sequence"/>
</dbReference>
<evidence type="ECO:0000313" key="1">
    <source>
        <dbReference type="EMBL" id="GKV47082.1"/>
    </source>
</evidence>
<evidence type="ECO:0000313" key="2">
    <source>
        <dbReference type="Proteomes" id="UP001054252"/>
    </source>
</evidence>
<name>A0AAV5MF28_9ROSI</name>
<reference evidence="1 2" key="1">
    <citation type="journal article" date="2021" name="Commun. Biol.">
        <title>The genome of Shorea leprosula (Dipterocarpaceae) highlights the ecological relevance of drought in aseasonal tropical rainforests.</title>
        <authorList>
            <person name="Ng K.K.S."/>
            <person name="Kobayashi M.J."/>
            <person name="Fawcett J.A."/>
            <person name="Hatakeyama M."/>
            <person name="Paape T."/>
            <person name="Ng C.H."/>
            <person name="Ang C.C."/>
            <person name="Tnah L.H."/>
            <person name="Lee C.T."/>
            <person name="Nishiyama T."/>
            <person name="Sese J."/>
            <person name="O'Brien M.J."/>
            <person name="Copetti D."/>
            <person name="Mohd Noor M.I."/>
            <person name="Ong R.C."/>
            <person name="Putra M."/>
            <person name="Sireger I.Z."/>
            <person name="Indrioko S."/>
            <person name="Kosugi Y."/>
            <person name="Izuno A."/>
            <person name="Isagi Y."/>
            <person name="Lee S.L."/>
            <person name="Shimizu K.K."/>
        </authorList>
    </citation>
    <scope>NUCLEOTIDE SEQUENCE [LARGE SCALE GENOMIC DNA]</scope>
    <source>
        <strain evidence="1">214</strain>
    </source>
</reference>
<proteinExistence type="predicted"/>
<sequence length="54" mass="6161">MLLSFSARVLIHLFLNLDEGDMHLHQGVCSLQIWASFLSLKMHVACLHNNKEKA</sequence>
<dbReference type="AlphaFoldDB" id="A0AAV5MF28"/>
<dbReference type="EMBL" id="BPVZ01000221">
    <property type="protein sequence ID" value="GKV47082.1"/>
    <property type="molecule type" value="Genomic_DNA"/>
</dbReference>
<keyword evidence="2" id="KW-1185">Reference proteome</keyword>
<comment type="caution">
    <text evidence="1">The sequence shown here is derived from an EMBL/GenBank/DDBJ whole genome shotgun (WGS) entry which is preliminary data.</text>
</comment>
<gene>
    <name evidence="1" type="ORF">SLEP1_g54014</name>
</gene>
<accession>A0AAV5MF28</accession>
<organism evidence="1 2">
    <name type="scientific">Rubroshorea leprosula</name>
    <dbReference type="NCBI Taxonomy" id="152421"/>
    <lineage>
        <taxon>Eukaryota</taxon>
        <taxon>Viridiplantae</taxon>
        <taxon>Streptophyta</taxon>
        <taxon>Embryophyta</taxon>
        <taxon>Tracheophyta</taxon>
        <taxon>Spermatophyta</taxon>
        <taxon>Magnoliopsida</taxon>
        <taxon>eudicotyledons</taxon>
        <taxon>Gunneridae</taxon>
        <taxon>Pentapetalae</taxon>
        <taxon>rosids</taxon>
        <taxon>malvids</taxon>
        <taxon>Malvales</taxon>
        <taxon>Dipterocarpaceae</taxon>
        <taxon>Rubroshorea</taxon>
    </lineage>
</organism>
<protein>
    <submittedName>
        <fullName evidence="1">Uncharacterized protein</fullName>
    </submittedName>
</protein>